<dbReference type="CDD" id="cd18791">
    <property type="entry name" value="SF2_C_RHA"/>
    <property type="match status" value="1"/>
</dbReference>
<name>A0A2P7MTK3_9CYAN</name>
<dbReference type="InterPro" id="IPR011545">
    <property type="entry name" value="DEAD/DEAH_box_helicase_dom"/>
</dbReference>
<dbReference type="SUPFAM" id="SSF52540">
    <property type="entry name" value="P-loop containing nucleoside triphosphate hydrolases"/>
    <property type="match status" value="1"/>
</dbReference>
<dbReference type="Pfam" id="PF00271">
    <property type="entry name" value="Helicase_C"/>
    <property type="match status" value="1"/>
</dbReference>
<dbReference type="NCBIfam" id="TIGR01970">
    <property type="entry name" value="DEAH_box_HrpB"/>
    <property type="match status" value="1"/>
</dbReference>
<evidence type="ECO:0000313" key="7">
    <source>
        <dbReference type="EMBL" id="PSJ04517.1"/>
    </source>
</evidence>
<proteinExistence type="predicted"/>
<keyword evidence="2" id="KW-0378">Hydrolase</keyword>
<evidence type="ECO:0000259" key="5">
    <source>
        <dbReference type="PROSITE" id="PS51192"/>
    </source>
</evidence>
<dbReference type="Proteomes" id="UP000243002">
    <property type="component" value="Unassembled WGS sequence"/>
</dbReference>
<dbReference type="CDD" id="cd17990">
    <property type="entry name" value="DEXHc_HrpB"/>
    <property type="match status" value="1"/>
</dbReference>
<keyword evidence="8" id="KW-1185">Reference proteome</keyword>
<comment type="caution">
    <text evidence="7">The sequence shown here is derived from an EMBL/GenBank/DDBJ whole genome shotgun (WGS) entry which is preliminary data.</text>
</comment>
<reference evidence="7 8" key="1">
    <citation type="journal article" date="2018" name="Environ. Microbiol.">
        <title>Ecological and genomic features of two widespread freshwater picocyanobacteria.</title>
        <authorList>
            <person name="Cabello-Yeves P.J."/>
            <person name="Picazo A."/>
            <person name="Camacho A."/>
            <person name="Callieri C."/>
            <person name="Rosselli R."/>
            <person name="Roda-Garcia J.J."/>
            <person name="Coutinho F.H."/>
            <person name="Rodriguez-Valera F."/>
        </authorList>
    </citation>
    <scope>NUCLEOTIDE SEQUENCE [LARGE SCALE GENOMIC DNA]</scope>
    <source>
        <strain evidence="7 8">Tous</strain>
    </source>
</reference>
<evidence type="ECO:0000313" key="8">
    <source>
        <dbReference type="Proteomes" id="UP000243002"/>
    </source>
</evidence>
<organism evidence="7 8">
    <name type="scientific">Cyanobium usitatum str. Tous</name>
    <dbReference type="NCBI Taxonomy" id="2116684"/>
    <lineage>
        <taxon>Bacteria</taxon>
        <taxon>Bacillati</taxon>
        <taxon>Cyanobacteriota</taxon>
        <taxon>Cyanophyceae</taxon>
        <taxon>Synechococcales</taxon>
        <taxon>Prochlorococcaceae</taxon>
        <taxon>Cyanobium</taxon>
    </lineage>
</organism>
<dbReference type="PANTHER" id="PTHR43519">
    <property type="entry name" value="ATP-DEPENDENT RNA HELICASE HRPB"/>
    <property type="match status" value="1"/>
</dbReference>
<evidence type="ECO:0000256" key="3">
    <source>
        <dbReference type="ARBA" id="ARBA00022806"/>
    </source>
</evidence>
<dbReference type="PROSITE" id="PS51192">
    <property type="entry name" value="HELICASE_ATP_BIND_1"/>
    <property type="match status" value="1"/>
</dbReference>
<dbReference type="PROSITE" id="PS51194">
    <property type="entry name" value="HELICASE_CTER"/>
    <property type="match status" value="1"/>
</dbReference>
<protein>
    <submittedName>
        <fullName evidence="7">ATP-dependent helicase HrpB</fullName>
    </submittedName>
</protein>
<dbReference type="InterPro" id="IPR010225">
    <property type="entry name" value="HrpB"/>
</dbReference>
<dbReference type="InterPro" id="IPR014001">
    <property type="entry name" value="Helicase_ATP-bd"/>
</dbReference>
<dbReference type="InterPro" id="IPR049614">
    <property type="entry name" value="HrpB_DEXH"/>
</dbReference>
<dbReference type="AlphaFoldDB" id="A0A2P7MTK3"/>
<accession>A0A2P7MTK3</accession>
<dbReference type="RefSeq" id="WP_106632549.1">
    <property type="nucleotide sequence ID" value="NZ_PXXO01000011.1"/>
</dbReference>
<dbReference type="GO" id="GO:0003676">
    <property type="term" value="F:nucleic acid binding"/>
    <property type="evidence" value="ECO:0007669"/>
    <property type="project" value="InterPro"/>
</dbReference>
<dbReference type="InterPro" id="IPR013689">
    <property type="entry name" value="RNA_helicase_ATP-dep_HrpB_C"/>
</dbReference>
<sequence>MPTPPLPIDGLLAPLLEACRPGATVLLQAPPGAGKTTRVPLALLAGLNLESGKPGAASGRIWMLEPRRLAAKAAAQRLAAELGEPLGQQVGYSVRLESCISAATRLEVLTDGLFLRRLQANPGLDRVDCLIFDEFHERGADTDLSLALVRQARELLRPELQLVLMSATLNLAPLAEQLPGATVLTSKGRCYPVAISHQPPRPGERLAQQVVRALEQHWLEPRGDGESVLVFLPGQREIQDCSRAIAATDWGKPSHQGVECVPLHGNLPLEAQGRAIGPASSAAGKVVLATSIAESSLTLAGVTLVLDSGLSRRNRFDPGSGLDGLVTVPASQASADQRAGRAGRLGPGRCLRLWSPAEQQRRPAFDPPELLEVDPLPLALQLAQWGDPLGRDLHWIDPPAPAPLKEARLQLDQLGALAATGRLNSHGQRLARLGVHPRLAQLLLLGEQLGQLELACGLAVLLSERDPLNRQEAGSDLLRRLDWLGENRPGDSSQRRLRQLQSQLQRQVRQLGGVSSSPPAAMPVGRSVTLSEAAASLVAAAYPERLALARAGKPGRYLLSGGRGAVLHADDPLVACTALAVAQLDGQGQDARIQLAIPIDIGQLRQLAEHPGGQGNIAVEARWDGEGQRVRCERSLRLGALVLERRSWSEAEPALIRIALLEGLRQLGLEALPWDPVSRQLQQRLSLAHQLLGDPWPDCSPQQLLDQLGEWLGPHLNGLRSREDLQVIPLGEALWGDAPWSLRPQLDQLLPVALTVPSGRQVKLDYSSGQPVLAVKLQELFGARTNPMVLSGQLAVTVHLLTPAGRPAAITQDLAGFWERSYPEVRKELRGRYPRHPWPEDPCQAQATALTKAGLQQGSHRA</sequence>
<dbReference type="SMART" id="SM00487">
    <property type="entry name" value="DEXDc"/>
    <property type="match status" value="1"/>
</dbReference>
<dbReference type="PANTHER" id="PTHR43519:SF1">
    <property type="entry name" value="ATP-DEPENDENT RNA HELICASE HRPB"/>
    <property type="match status" value="1"/>
</dbReference>
<dbReference type="InterPro" id="IPR007502">
    <property type="entry name" value="Helicase-assoc_dom"/>
</dbReference>
<dbReference type="InterPro" id="IPR027417">
    <property type="entry name" value="P-loop_NTPase"/>
</dbReference>
<gene>
    <name evidence="7" type="primary">hrpB</name>
    <name evidence="7" type="ORF">C7K55_09780</name>
</gene>
<dbReference type="Pfam" id="PF00270">
    <property type="entry name" value="DEAD"/>
    <property type="match status" value="1"/>
</dbReference>
<dbReference type="SMART" id="SM00490">
    <property type="entry name" value="HELICc"/>
    <property type="match status" value="1"/>
</dbReference>
<dbReference type="Gene3D" id="3.40.50.300">
    <property type="entry name" value="P-loop containing nucleotide triphosphate hydrolases"/>
    <property type="match status" value="2"/>
</dbReference>
<dbReference type="InterPro" id="IPR001650">
    <property type="entry name" value="Helicase_C-like"/>
</dbReference>
<feature type="domain" description="Helicase ATP-binding" evidence="5">
    <location>
        <begin position="16"/>
        <end position="187"/>
    </location>
</feature>
<dbReference type="EMBL" id="PXXO01000011">
    <property type="protein sequence ID" value="PSJ04517.1"/>
    <property type="molecule type" value="Genomic_DNA"/>
</dbReference>
<keyword evidence="3 7" id="KW-0347">Helicase</keyword>
<evidence type="ECO:0000256" key="2">
    <source>
        <dbReference type="ARBA" id="ARBA00022801"/>
    </source>
</evidence>
<evidence type="ECO:0000256" key="1">
    <source>
        <dbReference type="ARBA" id="ARBA00022741"/>
    </source>
</evidence>
<dbReference type="GO" id="GO:0004386">
    <property type="term" value="F:helicase activity"/>
    <property type="evidence" value="ECO:0007669"/>
    <property type="project" value="UniProtKB-KW"/>
</dbReference>
<dbReference type="PIRSF" id="PIRSF005496">
    <property type="entry name" value="ATP_hel_hrpB"/>
    <property type="match status" value="1"/>
</dbReference>
<evidence type="ECO:0000256" key="4">
    <source>
        <dbReference type="ARBA" id="ARBA00022840"/>
    </source>
</evidence>
<dbReference type="GO" id="GO:0016787">
    <property type="term" value="F:hydrolase activity"/>
    <property type="evidence" value="ECO:0007669"/>
    <property type="project" value="UniProtKB-KW"/>
</dbReference>
<keyword evidence="1" id="KW-0547">Nucleotide-binding</keyword>
<dbReference type="GO" id="GO:0005524">
    <property type="term" value="F:ATP binding"/>
    <property type="evidence" value="ECO:0007669"/>
    <property type="project" value="UniProtKB-KW"/>
</dbReference>
<dbReference type="OrthoDB" id="9808833at2"/>
<dbReference type="Pfam" id="PF08482">
    <property type="entry name" value="HrpB_C"/>
    <property type="match status" value="1"/>
</dbReference>
<dbReference type="Gene3D" id="1.20.120.1080">
    <property type="match status" value="1"/>
</dbReference>
<keyword evidence="4" id="KW-0067">ATP-binding</keyword>
<feature type="domain" description="Helicase C-terminal" evidence="6">
    <location>
        <begin position="213"/>
        <end position="386"/>
    </location>
</feature>
<evidence type="ECO:0000259" key="6">
    <source>
        <dbReference type="PROSITE" id="PS51194"/>
    </source>
</evidence>
<dbReference type="SMART" id="SM00847">
    <property type="entry name" value="HA2"/>
    <property type="match status" value="1"/>
</dbReference>